<gene>
    <name evidence="2" type="ORF">TPC1_30401</name>
</gene>
<sequence>RTQILSIIFIHYIYPLYSNISKYTEQEGLIHIGNSEQACYFADCDKFESAKYGLFVNTKCCQDTHQISMKSVEQICFLDCPTNNTQIGECPKLRQIIIENKDILNQFKQNNQNTDCIVECATIENVMAFVLEVQIPQNEQWKIVSDFAQRAKIQTLKQLQLAFEIAAPVQIEYRAEFGTILYSTLKNQRYSLKSKVITNEVFIELVFKSAASEEQQQQIISQFVLNNDISQIIKTALEALNISKVDNKVQMFQKLCKMQLNEQKDCQNYEQQKFCESLVGINAQWTDKVEALRILNNLDLKNEIQTEETELTLMAAVFKREHNQLQEKMYEFVKQRIQLKNLAMENKNCKEEFYKNELINANNLIKQLKEQIEQQNKRIAEASQEHYQQIKDLEANHEKALLADKQLLDDQQQKSVENLKNQIANNDQQRKNDETKYHNQLKILEQQLIDAKTTIEQQQQQIDQFIGQSENDDAQMSTLKQMVKQKASRIEKLEDVLSKTEHNLNVRIQQLQENLGQEEDDKLNVLNLASTQFQEMFTKLVDNKQILQDEIKRCNEQIKELESRVSNLQEEIEEHNKNGYKKLSEEQSVEIQSQEEYIIKLKQTLDENNRQFLNINPVLQQVKQVFETGIVQFTNLLKE</sequence>
<evidence type="ECO:0000313" key="2">
    <source>
        <dbReference type="EMBL" id="JAP90104.1"/>
    </source>
</evidence>
<accession>A0A146K2J3</accession>
<evidence type="ECO:0000256" key="1">
    <source>
        <dbReference type="SAM" id="Coils"/>
    </source>
</evidence>
<dbReference type="AlphaFoldDB" id="A0A146K2J3"/>
<keyword evidence="1" id="KW-0175">Coiled coil</keyword>
<reference evidence="2" key="1">
    <citation type="submission" date="2015-07" db="EMBL/GenBank/DDBJ databases">
        <title>Adaptation to a free-living lifestyle via gene acquisitions in the diplomonad Trepomonas sp. PC1.</title>
        <authorList>
            <person name="Xu F."/>
            <person name="Jerlstrom-Hultqvist J."/>
            <person name="Kolisko M."/>
            <person name="Simpson A.G.B."/>
            <person name="Roger A.J."/>
            <person name="Svard S.G."/>
            <person name="Andersson J.O."/>
        </authorList>
    </citation>
    <scope>NUCLEOTIDE SEQUENCE</scope>
    <source>
        <strain evidence="2">PC1</strain>
    </source>
</reference>
<protein>
    <submittedName>
        <fullName evidence="2">Uncharacterized protein</fullName>
    </submittedName>
</protein>
<organism evidence="2">
    <name type="scientific">Trepomonas sp. PC1</name>
    <dbReference type="NCBI Taxonomy" id="1076344"/>
    <lineage>
        <taxon>Eukaryota</taxon>
        <taxon>Metamonada</taxon>
        <taxon>Diplomonadida</taxon>
        <taxon>Hexamitidae</taxon>
        <taxon>Hexamitinae</taxon>
        <taxon>Trepomonas</taxon>
    </lineage>
</organism>
<proteinExistence type="predicted"/>
<dbReference type="EMBL" id="GDID01006502">
    <property type="protein sequence ID" value="JAP90104.1"/>
    <property type="molecule type" value="Transcribed_RNA"/>
</dbReference>
<name>A0A146K2J3_9EUKA</name>
<feature type="non-terminal residue" evidence="2">
    <location>
        <position position="1"/>
    </location>
</feature>
<feature type="coiled-coil region" evidence="1">
    <location>
        <begin position="351"/>
        <end position="578"/>
    </location>
</feature>